<dbReference type="AlphaFoldDB" id="A0A159Z0T2"/>
<proteinExistence type="predicted"/>
<organism evidence="2 3">
    <name type="scientific">Frigidibacter mobilis</name>
    <dbReference type="NCBI Taxonomy" id="1335048"/>
    <lineage>
        <taxon>Bacteria</taxon>
        <taxon>Pseudomonadati</taxon>
        <taxon>Pseudomonadota</taxon>
        <taxon>Alphaproteobacteria</taxon>
        <taxon>Rhodobacterales</taxon>
        <taxon>Paracoccaceae</taxon>
        <taxon>Frigidibacter</taxon>
    </lineage>
</organism>
<evidence type="ECO:0000313" key="2">
    <source>
        <dbReference type="EMBL" id="AMY68417.1"/>
    </source>
</evidence>
<gene>
    <name evidence="2" type="ORF">AKL17_1161</name>
</gene>
<feature type="compositionally biased region" description="Basic residues" evidence="1">
    <location>
        <begin position="75"/>
        <end position="88"/>
    </location>
</feature>
<name>A0A159Z0T2_9RHOB</name>
<evidence type="ECO:0000313" key="3">
    <source>
        <dbReference type="Proteomes" id="UP000076128"/>
    </source>
</evidence>
<dbReference type="Proteomes" id="UP000076128">
    <property type="component" value="Chromosome"/>
</dbReference>
<dbReference type="EMBL" id="CP012661">
    <property type="protein sequence ID" value="AMY68417.1"/>
    <property type="molecule type" value="Genomic_DNA"/>
</dbReference>
<sequence length="228" mass="24330">MPWRARPGQPRPHPRRSRLGPAIRPRAPTWPTRNHPRIGSARRPAARRLRAFPNRQHGARAAPGNPGPRLASMTGHRRAPRRSPRPKRPPPPNPPVDGPLRDPLTLAALCPTVRIRPHAFAANAPERAAAGQGSGRCAACRGVSTPPTFRPAPDASARTPTCAPVSCWPKYPRGERPDGPPGGRQPPVSWFRAGQTARRFFGPGGQAPSPGANRPAARGPLSPAPGPS</sequence>
<evidence type="ECO:0000256" key="1">
    <source>
        <dbReference type="SAM" id="MobiDB-lite"/>
    </source>
</evidence>
<protein>
    <submittedName>
        <fullName evidence="2">Uncharacterized protein</fullName>
    </submittedName>
</protein>
<reference evidence="2 3" key="1">
    <citation type="submission" date="2015-09" db="EMBL/GenBank/DDBJ databases">
        <title>Complete genome sequence of Defluviimonas alba cai42t isolated from an oilfield in Xinjiang.</title>
        <authorList>
            <person name="Geng S."/>
            <person name="Pan X."/>
            <person name="Wu X."/>
        </authorList>
    </citation>
    <scope>NUCLEOTIDE SEQUENCE [LARGE SCALE GENOMIC DNA]</scope>
    <source>
        <strain evidence="3">cai42</strain>
    </source>
</reference>
<accession>A0A159Z0T2</accession>
<feature type="region of interest" description="Disordered" evidence="1">
    <location>
        <begin position="148"/>
        <end position="228"/>
    </location>
</feature>
<dbReference type="KEGG" id="daa:AKL17_1161"/>
<feature type="region of interest" description="Disordered" evidence="1">
    <location>
        <begin position="1"/>
        <end position="103"/>
    </location>
</feature>
<keyword evidence="3" id="KW-1185">Reference proteome</keyword>